<dbReference type="EMBL" id="CP136958">
    <property type="protein sequence ID" value="WOT02540.1"/>
    <property type="molecule type" value="Genomic_DNA"/>
</dbReference>
<keyword evidence="3" id="KW-0233">DNA recombination</keyword>
<dbReference type="CDD" id="cd01189">
    <property type="entry name" value="INT_ICEBs1_C_like"/>
    <property type="match status" value="1"/>
</dbReference>
<gene>
    <name evidence="7" type="ORF">CYJ47_01855</name>
</gene>
<dbReference type="InterPro" id="IPR013762">
    <property type="entry name" value="Integrase-like_cat_sf"/>
</dbReference>
<dbReference type="PROSITE" id="PS51900">
    <property type="entry name" value="CB"/>
    <property type="match status" value="1"/>
</dbReference>
<dbReference type="PANTHER" id="PTHR30349">
    <property type="entry name" value="PHAGE INTEGRASE-RELATED"/>
    <property type="match status" value="1"/>
</dbReference>
<organism evidence="7 8">
    <name type="scientific">Corynebacterium pyruviciproducens</name>
    <dbReference type="NCBI Taxonomy" id="598660"/>
    <lineage>
        <taxon>Bacteria</taxon>
        <taxon>Bacillati</taxon>
        <taxon>Actinomycetota</taxon>
        <taxon>Actinomycetes</taxon>
        <taxon>Mycobacteriales</taxon>
        <taxon>Corynebacteriaceae</taxon>
        <taxon>Corynebacterium</taxon>
    </lineage>
</organism>
<evidence type="ECO:0000313" key="7">
    <source>
        <dbReference type="EMBL" id="WOT02540.1"/>
    </source>
</evidence>
<dbReference type="Gene3D" id="1.10.443.10">
    <property type="entry name" value="Intergrase catalytic core"/>
    <property type="match status" value="1"/>
</dbReference>
<dbReference type="InterPro" id="IPR011010">
    <property type="entry name" value="DNA_brk_join_enz"/>
</dbReference>
<evidence type="ECO:0000259" key="5">
    <source>
        <dbReference type="PROSITE" id="PS51898"/>
    </source>
</evidence>
<dbReference type="Pfam" id="PF00589">
    <property type="entry name" value="Phage_integrase"/>
    <property type="match status" value="1"/>
</dbReference>
<dbReference type="GO" id="GO:0006310">
    <property type="term" value="P:DNA recombination"/>
    <property type="evidence" value="ECO:0007669"/>
    <property type="project" value="UniProtKB-KW"/>
</dbReference>
<evidence type="ECO:0000313" key="8">
    <source>
        <dbReference type="Proteomes" id="UP000234560"/>
    </source>
</evidence>
<comment type="similarity">
    <text evidence="1">Belongs to the 'phage' integrase family.</text>
</comment>
<proteinExistence type="inferred from homology"/>
<dbReference type="GO" id="GO:0003677">
    <property type="term" value="F:DNA binding"/>
    <property type="evidence" value="ECO:0007669"/>
    <property type="project" value="UniProtKB-UniRule"/>
</dbReference>
<name>A0AAF1BZC8_9CORY</name>
<dbReference type="PROSITE" id="PS51898">
    <property type="entry name" value="TYR_RECOMBINASE"/>
    <property type="match status" value="1"/>
</dbReference>
<dbReference type="InterPro" id="IPR044068">
    <property type="entry name" value="CB"/>
</dbReference>
<feature type="domain" description="Tyr recombinase" evidence="5">
    <location>
        <begin position="167"/>
        <end position="361"/>
    </location>
</feature>
<dbReference type="AlphaFoldDB" id="A0AAF1BZC8"/>
<accession>A0AAF1BZC8</accession>
<feature type="domain" description="Core-binding (CB)" evidence="6">
    <location>
        <begin position="61"/>
        <end position="145"/>
    </location>
</feature>
<reference evidence="7" key="1">
    <citation type="submission" date="2017-12" db="EMBL/GenBank/DDBJ databases">
        <authorList>
            <person name="Thomas-White K."/>
            <person name="Wolfe A.J."/>
        </authorList>
    </citation>
    <scope>NUCLEOTIDE SEQUENCE</scope>
    <source>
        <strain evidence="7">UMB0763</strain>
    </source>
</reference>
<dbReference type="GO" id="GO:0015074">
    <property type="term" value="P:DNA integration"/>
    <property type="evidence" value="ECO:0007669"/>
    <property type="project" value="InterPro"/>
</dbReference>
<evidence type="ECO:0000259" key="6">
    <source>
        <dbReference type="PROSITE" id="PS51900"/>
    </source>
</evidence>
<dbReference type="InterPro" id="IPR010998">
    <property type="entry name" value="Integrase_recombinase_N"/>
</dbReference>
<evidence type="ECO:0000256" key="1">
    <source>
        <dbReference type="ARBA" id="ARBA00008857"/>
    </source>
</evidence>
<evidence type="ECO:0000256" key="4">
    <source>
        <dbReference type="PROSITE-ProRule" id="PRU01248"/>
    </source>
</evidence>
<dbReference type="KEGG" id="cpyr:CYJ47_01855"/>
<dbReference type="PANTHER" id="PTHR30349:SF64">
    <property type="entry name" value="PROPHAGE INTEGRASE INTD-RELATED"/>
    <property type="match status" value="1"/>
</dbReference>
<dbReference type="Proteomes" id="UP000234560">
    <property type="component" value="Chromosome"/>
</dbReference>
<sequence length="381" mass="42072">MKPQKRTTKTGAIRWVARYTDPTGKERSKSFDTRREAKVFLQEQERDIRRGNWVDPKDQQVTVADLVEDYISLATKPGTKRDREILRDNLGPLADMPVRAVRQAHVESWALQLRDGRPWAGGKALSAETVKVKTGQLKTVLQRAVDDGLIDRNPAVVLKRFDAGRKEEFYVPTTQEVTALYTYAKEHGPRWFAPAVRLGAEAGLRAGEVCGLRVKDVDFMRRVIHVRVQTTPGKAGGELVPLKSRTSRRDVPISEDLALELSGFLVGRPASQDDLIFVGDWGRPLYSARVSQVISRVREGAGVSDRVHFHSLRHLFASRLLASGADLPTVSGLLGHADVAVTARVYAHQLPGREDVARSLVVRASGFFRDFGPGEGAGAAG</sequence>
<dbReference type="Gene3D" id="1.10.150.130">
    <property type="match status" value="1"/>
</dbReference>
<reference evidence="7" key="2">
    <citation type="submission" date="2023-10" db="EMBL/GenBank/DDBJ databases">
        <authorList>
            <person name="Choi B."/>
        </authorList>
    </citation>
    <scope>NUCLEOTIDE SEQUENCE</scope>
    <source>
        <strain evidence="7">UMB0763</strain>
    </source>
</reference>
<dbReference type="RefSeq" id="WP_101679381.1">
    <property type="nucleotide sequence ID" value="NZ_CP136958.1"/>
</dbReference>
<dbReference type="SUPFAM" id="SSF56349">
    <property type="entry name" value="DNA breaking-rejoining enzymes"/>
    <property type="match status" value="1"/>
</dbReference>
<evidence type="ECO:0000256" key="2">
    <source>
        <dbReference type="ARBA" id="ARBA00023125"/>
    </source>
</evidence>
<dbReference type="InterPro" id="IPR050090">
    <property type="entry name" value="Tyrosine_recombinase_XerCD"/>
</dbReference>
<evidence type="ECO:0000256" key="3">
    <source>
        <dbReference type="ARBA" id="ARBA00023172"/>
    </source>
</evidence>
<dbReference type="InterPro" id="IPR002104">
    <property type="entry name" value="Integrase_catalytic"/>
</dbReference>
<protein>
    <submittedName>
        <fullName evidence="7">Site-specific integrase</fullName>
    </submittedName>
</protein>
<keyword evidence="2 4" id="KW-0238">DNA-binding</keyword>